<organism evidence="2 3">
    <name type="scientific">Urechidicola vernalis</name>
    <dbReference type="NCBI Taxonomy" id="3075600"/>
    <lineage>
        <taxon>Bacteria</taxon>
        <taxon>Pseudomonadati</taxon>
        <taxon>Bacteroidota</taxon>
        <taxon>Flavobacteriia</taxon>
        <taxon>Flavobacteriales</taxon>
        <taxon>Flavobacteriaceae</taxon>
        <taxon>Urechidicola</taxon>
    </lineage>
</organism>
<dbReference type="SUPFAM" id="SSF54427">
    <property type="entry name" value="NTF2-like"/>
    <property type="match status" value="1"/>
</dbReference>
<comment type="caution">
    <text evidence="2">The sequence shown here is derived from an EMBL/GenBank/DDBJ whole genome shotgun (WGS) entry which is preliminary data.</text>
</comment>
<evidence type="ECO:0000313" key="2">
    <source>
        <dbReference type="EMBL" id="MDT0551964.1"/>
    </source>
</evidence>
<feature type="signal peptide" evidence="1">
    <location>
        <begin position="1"/>
        <end position="21"/>
    </location>
</feature>
<dbReference type="RefSeq" id="WP_311591786.1">
    <property type="nucleotide sequence ID" value="NZ_JAVRHV010000001.1"/>
</dbReference>
<gene>
    <name evidence="2" type="ORF">RM519_01780</name>
</gene>
<protein>
    <submittedName>
        <fullName evidence="2">Nuclear transport factor 2 family protein</fullName>
    </submittedName>
</protein>
<reference evidence="2 3" key="1">
    <citation type="submission" date="2023-09" db="EMBL/GenBank/DDBJ databases">
        <authorList>
            <person name="Rey-Velasco X."/>
        </authorList>
    </citation>
    <scope>NUCLEOTIDE SEQUENCE [LARGE SCALE GENOMIC DNA]</scope>
    <source>
        <strain evidence="2 3">P050</strain>
    </source>
</reference>
<evidence type="ECO:0000313" key="3">
    <source>
        <dbReference type="Proteomes" id="UP001252186"/>
    </source>
</evidence>
<dbReference type="Gene3D" id="3.10.450.50">
    <property type="match status" value="1"/>
</dbReference>
<evidence type="ECO:0000256" key="1">
    <source>
        <dbReference type="SAM" id="SignalP"/>
    </source>
</evidence>
<dbReference type="Proteomes" id="UP001252186">
    <property type="component" value="Unassembled WGS sequence"/>
</dbReference>
<feature type="chain" id="PRO_5045725034" evidence="1">
    <location>
        <begin position="22"/>
        <end position="422"/>
    </location>
</feature>
<dbReference type="InterPro" id="IPR032710">
    <property type="entry name" value="NTF2-like_dom_sf"/>
</dbReference>
<name>A0ABU2Y193_9FLAO</name>
<dbReference type="EMBL" id="JAVRHV010000001">
    <property type="protein sequence ID" value="MDT0551964.1"/>
    <property type="molecule type" value="Genomic_DNA"/>
</dbReference>
<proteinExistence type="predicted"/>
<accession>A0ABU2Y193</accession>
<keyword evidence="3" id="KW-1185">Reference proteome</keyword>
<keyword evidence="1" id="KW-0732">Signal</keyword>
<sequence length="422" mass="49144">MNYRTYAILLLTLCVSLVTFSQNSTDKHYRHLRYNHVSPYIKLAGIYPISAKEALNSSHYTFTYNKQNQLTEVTNYHYATERRHPLASIGAYKTVITYNGNQETRVYLYVNGERVPNDRAVFKEIFTLDKKGNYAKLEFYDLDDNPMESNWGISNYTWKSYKKMIIEQRFNLKGEAKNLSSYFEFGTTGMTFRNDGTPIGKYNLNEDFEIVNNSAGVASYQDTYDENGNHVKYTYHNKEDDLVINPSGLAIGIKIYDDKGNYIKQQHLDTNGKLLRERDVPNNQNIRLSSIASKKDSLEIKRIALGYLKALQELNPVLMDEVLNDSLNKVTIGFNRSIRKEVVTSISREKMIENATDWNKSGTRFPPDPNNQITILDIYHRMATVKLYSDNWVEYLHLIKLDGKWTIINLLWQHKDVNRYPY</sequence>